<keyword evidence="4" id="KW-1185">Reference proteome</keyword>
<feature type="region of interest" description="Disordered" evidence="2">
    <location>
        <begin position="501"/>
        <end position="579"/>
    </location>
</feature>
<feature type="compositionally biased region" description="Low complexity" evidence="2">
    <location>
        <begin position="307"/>
        <end position="316"/>
    </location>
</feature>
<name>A0A7M5VCW8_9CNID</name>
<evidence type="ECO:0000313" key="4">
    <source>
        <dbReference type="Proteomes" id="UP000594262"/>
    </source>
</evidence>
<dbReference type="GeneID" id="136814275"/>
<feature type="region of interest" description="Disordered" evidence="2">
    <location>
        <begin position="31"/>
        <end position="60"/>
    </location>
</feature>
<feature type="compositionally biased region" description="Basic and acidic residues" evidence="2">
    <location>
        <begin position="328"/>
        <end position="344"/>
    </location>
</feature>
<dbReference type="AlphaFoldDB" id="A0A7M5VCW8"/>
<feature type="region of interest" description="Disordered" evidence="2">
    <location>
        <begin position="302"/>
        <end position="344"/>
    </location>
</feature>
<feature type="compositionally biased region" description="Polar residues" evidence="2">
    <location>
        <begin position="569"/>
        <end position="579"/>
    </location>
</feature>
<evidence type="ECO:0000313" key="3">
    <source>
        <dbReference type="EnsemblMetazoa" id="CLYHEMP008220.1"/>
    </source>
</evidence>
<feature type="compositionally biased region" description="Basic and acidic residues" evidence="2">
    <location>
        <begin position="541"/>
        <end position="551"/>
    </location>
</feature>
<sequence>MHYIICYWSDLSAAMMLRSKSFDLTDTTTLPKNNLLPAMSNEKEQRKSSLGSRLKKESSVNKNGGMRIMASAEDLIEESKALLHRHSSDLVFETEDIILDSGRSKKREKRPSEAGNVVSRKTSIQPISILGTKHIKDGLPIIKEMKKKKALRFNMDKNETFEIVQPELTSSSLTEESSSESEDEFSCTKDTNNNKTTPKRVMFANVMDAGDLVASDDVIEKNEDKKEDEVKQNGFHADEKDNLKDEIADLAAEKRDLLSELKTLRKRHDNEMAKLREEYQLRREDYYTELDEVQYEINEKRNELHSKSSLSSSNSLTRGNENENLTPLRDRVDNEKKKLEAQENDVKKRQAEVLEQEQELKEYQRYLDRRHKSLNEKEEDLCLLQDELEELDDILKAKRKELGAKKEQLEIQPCTHDEKQIEKTRNDLHESLKRESEIRDRLNSTKEENEKHLEKLNELDEENHRLHSKIKHLETQLTINLKSSMNCCLPDKRNSLRALSSTIPVDEKTGELKSPTTSPRGGVPQSPTRSLPLTNGSPSHKITEPKTRDENSNVLIGDPSDDEIRTDSKSVQSKTCALM</sequence>
<organism evidence="3 4">
    <name type="scientific">Clytia hemisphaerica</name>
    <dbReference type="NCBI Taxonomy" id="252671"/>
    <lineage>
        <taxon>Eukaryota</taxon>
        <taxon>Metazoa</taxon>
        <taxon>Cnidaria</taxon>
        <taxon>Hydrozoa</taxon>
        <taxon>Hydroidolina</taxon>
        <taxon>Leptothecata</taxon>
        <taxon>Obeliida</taxon>
        <taxon>Clytiidae</taxon>
        <taxon>Clytia</taxon>
    </lineage>
</organism>
<dbReference type="RefSeq" id="XP_066926898.1">
    <property type="nucleotide sequence ID" value="XM_067070797.1"/>
</dbReference>
<dbReference type="EnsemblMetazoa" id="CLYHEMT008220.1">
    <property type="protein sequence ID" value="CLYHEMP008220.1"/>
    <property type="gene ID" value="CLYHEMG008220"/>
</dbReference>
<evidence type="ECO:0000256" key="1">
    <source>
        <dbReference type="SAM" id="Coils"/>
    </source>
</evidence>
<keyword evidence="1" id="KW-0175">Coiled coil</keyword>
<proteinExistence type="predicted"/>
<protein>
    <submittedName>
        <fullName evidence="3">Uncharacterized protein</fullName>
    </submittedName>
</protein>
<evidence type="ECO:0000256" key="2">
    <source>
        <dbReference type="SAM" id="MobiDB-lite"/>
    </source>
</evidence>
<dbReference type="Proteomes" id="UP000594262">
    <property type="component" value="Unplaced"/>
</dbReference>
<feature type="region of interest" description="Disordered" evidence="2">
    <location>
        <begin position="164"/>
        <end position="198"/>
    </location>
</feature>
<feature type="coiled-coil region" evidence="1">
    <location>
        <begin position="435"/>
        <end position="476"/>
    </location>
</feature>
<reference evidence="3" key="1">
    <citation type="submission" date="2021-01" db="UniProtKB">
        <authorList>
            <consortium name="EnsemblMetazoa"/>
        </authorList>
    </citation>
    <scope>IDENTIFICATION</scope>
</reference>
<feature type="compositionally biased region" description="Polar residues" evidence="2">
    <location>
        <begin position="514"/>
        <end position="540"/>
    </location>
</feature>
<accession>A0A7M5VCW8</accession>
<feature type="compositionally biased region" description="Low complexity" evidence="2">
    <location>
        <begin position="167"/>
        <end position="176"/>
    </location>
</feature>